<dbReference type="EMBL" id="JBHSBC010000018">
    <property type="protein sequence ID" value="MFC3982219.1"/>
    <property type="molecule type" value="Genomic_DNA"/>
</dbReference>
<organism evidence="5 6">
    <name type="scientific">Streptosporangium jomthongense</name>
    <dbReference type="NCBI Taxonomy" id="1193683"/>
    <lineage>
        <taxon>Bacteria</taxon>
        <taxon>Bacillati</taxon>
        <taxon>Actinomycetota</taxon>
        <taxon>Actinomycetes</taxon>
        <taxon>Streptosporangiales</taxon>
        <taxon>Streptosporangiaceae</taxon>
        <taxon>Streptosporangium</taxon>
    </lineage>
</organism>
<dbReference type="Pfam" id="PF00440">
    <property type="entry name" value="TetR_N"/>
    <property type="match status" value="1"/>
</dbReference>
<dbReference type="PRINTS" id="PR00455">
    <property type="entry name" value="HTHTETR"/>
</dbReference>
<protein>
    <submittedName>
        <fullName evidence="5">TetR/AcrR family transcriptional regulator</fullName>
    </submittedName>
</protein>
<evidence type="ECO:0000256" key="1">
    <source>
        <dbReference type="ARBA" id="ARBA00023125"/>
    </source>
</evidence>
<dbReference type="Gene3D" id="1.10.357.10">
    <property type="entry name" value="Tetracycline Repressor, domain 2"/>
    <property type="match status" value="1"/>
</dbReference>
<accession>A0ABV8F314</accession>
<keyword evidence="6" id="KW-1185">Reference proteome</keyword>
<name>A0ABV8F314_9ACTN</name>
<dbReference type="PANTHER" id="PTHR30055:SF209">
    <property type="entry name" value="POSSIBLE TRANSCRIPTIONAL REGULATORY PROTEIN (PROBABLY TETR-FAMILY)"/>
    <property type="match status" value="1"/>
</dbReference>
<gene>
    <name evidence="5" type="ORF">ACFOYY_18895</name>
</gene>
<reference evidence="6" key="1">
    <citation type="journal article" date="2019" name="Int. J. Syst. Evol. Microbiol.">
        <title>The Global Catalogue of Microorganisms (GCM) 10K type strain sequencing project: providing services to taxonomists for standard genome sequencing and annotation.</title>
        <authorList>
            <consortium name="The Broad Institute Genomics Platform"/>
            <consortium name="The Broad Institute Genome Sequencing Center for Infectious Disease"/>
            <person name="Wu L."/>
            <person name="Ma J."/>
        </authorList>
    </citation>
    <scope>NUCLEOTIDE SEQUENCE [LARGE SCALE GENOMIC DNA]</scope>
    <source>
        <strain evidence="6">TBRC 7912</strain>
    </source>
</reference>
<sequence>MAEPTRKEPSVTGKELPLVGDAPRERADAAENRRKILSAARRITASGGVESLSMDEVAQVAGVGVGTVYRRFGDRAGLAYALIDERERTLQAAFLHGPPPLGPGAPASERIIAFMEALVDRTEEQADLLLFAEASAPEARYTGGSYAAYHLHLTTLLLNLRPDTDVHYLADALLAPLAAPLYLHQRRTLGMDVERVKAGLDELVRTLRQPDFEFEDRPQPEPSPPI</sequence>
<evidence type="ECO:0000256" key="3">
    <source>
        <dbReference type="SAM" id="MobiDB-lite"/>
    </source>
</evidence>
<evidence type="ECO:0000259" key="4">
    <source>
        <dbReference type="PROSITE" id="PS50977"/>
    </source>
</evidence>
<proteinExistence type="predicted"/>
<comment type="caution">
    <text evidence="5">The sequence shown here is derived from an EMBL/GenBank/DDBJ whole genome shotgun (WGS) entry which is preliminary data.</text>
</comment>
<feature type="DNA-binding region" description="H-T-H motif" evidence="2">
    <location>
        <begin position="53"/>
        <end position="72"/>
    </location>
</feature>
<feature type="region of interest" description="Disordered" evidence="3">
    <location>
        <begin position="1"/>
        <end position="29"/>
    </location>
</feature>
<dbReference type="InterPro" id="IPR009057">
    <property type="entry name" value="Homeodomain-like_sf"/>
</dbReference>
<keyword evidence="1 2" id="KW-0238">DNA-binding</keyword>
<dbReference type="InterPro" id="IPR050109">
    <property type="entry name" value="HTH-type_TetR-like_transc_reg"/>
</dbReference>
<evidence type="ECO:0000313" key="6">
    <source>
        <dbReference type="Proteomes" id="UP001595698"/>
    </source>
</evidence>
<evidence type="ECO:0000313" key="5">
    <source>
        <dbReference type="EMBL" id="MFC3982219.1"/>
    </source>
</evidence>
<evidence type="ECO:0000256" key="2">
    <source>
        <dbReference type="PROSITE-ProRule" id="PRU00335"/>
    </source>
</evidence>
<dbReference type="Proteomes" id="UP001595698">
    <property type="component" value="Unassembled WGS sequence"/>
</dbReference>
<feature type="domain" description="HTH tetR-type" evidence="4">
    <location>
        <begin position="30"/>
        <end position="90"/>
    </location>
</feature>
<dbReference type="PANTHER" id="PTHR30055">
    <property type="entry name" value="HTH-TYPE TRANSCRIPTIONAL REGULATOR RUTR"/>
    <property type="match status" value="1"/>
</dbReference>
<dbReference type="SUPFAM" id="SSF46689">
    <property type="entry name" value="Homeodomain-like"/>
    <property type="match status" value="1"/>
</dbReference>
<dbReference type="InterPro" id="IPR001647">
    <property type="entry name" value="HTH_TetR"/>
</dbReference>
<dbReference type="RefSeq" id="WP_352013198.1">
    <property type="nucleotide sequence ID" value="NZ_JBHSBC010000018.1"/>
</dbReference>
<dbReference type="PROSITE" id="PS50977">
    <property type="entry name" value="HTH_TETR_2"/>
    <property type="match status" value="1"/>
</dbReference>